<proteinExistence type="predicted"/>
<reference evidence="7 8" key="1">
    <citation type="submission" date="2024-09" db="EMBL/GenBank/DDBJ databases">
        <authorList>
            <person name="Sun Q."/>
            <person name="Mori K."/>
        </authorList>
    </citation>
    <scope>NUCLEOTIDE SEQUENCE [LARGE SCALE GENOMIC DNA]</scope>
    <source>
        <strain evidence="7 8">KCTC 23076</strain>
    </source>
</reference>
<name>A0ABV6RIP0_9GAMM</name>
<feature type="coiled-coil region" evidence="4">
    <location>
        <begin position="78"/>
        <end position="142"/>
    </location>
</feature>
<keyword evidence="8" id="KW-1185">Reference proteome</keyword>
<evidence type="ECO:0000259" key="6">
    <source>
        <dbReference type="PROSITE" id="PS51123"/>
    </source>
</evidence>
<dbReference type="RefSeq" id="WP_386664743.1">
    <property type="nucleotide sequence ID" value="NZ_JBHLTG010000001.1"/>
</dbReference>
<dbReference type="PRINTS" id="PR01023">
    <property type="entry name" value="NAFLGMOTY"/>
</dbReference>
<dbReference type="CDD" id="cd07185">
    <property type="entry name" value="OmpA_C-like"/>
    <property type="match status" value="1"/>
</dbReference>
<feature type="chain" id="PRO_5047145138" evidence="5">
    <location>
        <begin position="19"/>
        <end position="309"/>
    </location>
</feature>
<dbReference type="PROSITE" id="PS51123">
    <property type="entry name" value="OMPA_2"/>
    <property type="match status" value="1"/>
</dbReference>
<feature type="domain" description="OmpA-like" evidence="6">
    <location>
        <begin position="193"/>
        <end position="309"/>
    </location>
</feature>
<dbReference type="PANTHER" id="PTHR30329">
    <property type="entry name" value="STATOR ELEMENT OF FLAGELLAR MOTOR COMPLEX"/>
    <property type="match status" value="1"/>
</dbReference>
<comment type="caution">
    <text evidence="7">The sequence shown here is derived from an EMBL/GenBank/DDBJ whole genome shotgun (WGS) entry which is preliminary data.</text>
</comment>
<evidence type="ECO:0000313" key="7">
    <source>
        <dbReference type="EMBL" id="MFC0676860.1"/>
    </source>
</evidence>
<sequence length="309" mass="32797">MKRATLILLLAASLPLYAQEADVAAFSQRIAALEADPQASSLAAYERLQARQAIEALAQARSRDRGAARYVAERRVQIAEIASRTAAMQREVDRLDRERAELLVEASRQDAARARAEAERLRIQAQIQAEEAERLRQQAAADALATQQVTAVLEGVTDAQTAKLNAAREKQAALAREEAELVAGAKLPSSSRADGSETFTLAGDAFASGQATLTSAAAGQVRALAALLDAMPAASVTIEGHTDSQGASDANLKLSQRRADAVRDTLVREGVPARLVRAIGRGAAEPVADNASAAGRARNRRVEILVSYK</sequence>
<dbReference type="InterPro" id="IPR006665">
    <property type="entry name" value="OmpA-like"/>
</dbReference>
<dbReference type="PRINTS" id="PR01021">
    <property type="entry name" value="OMPADOMAIN"/>
</dbReference>
<organism evidence="7 8">
    <name type="scientific">Lysobacter korlensis</name>
    <dbReference type="NCBI Taxonomy" id="553636"/>
    <lineage>
        <taxon>Bacteria</taxon>
        <taxon>Pseudomonadati</taxon>
        <taxon>Pseudomonadota</taxon>
        <taxon>Gammaproteobacteria</taxon>
        <taxon>Lysobacterales</taxon>
        <taxon>Lysobacteraceae</taxon>
        <taxon>Lysobacter</taxon>
    </lineage>
</organism>
<evidence type="ECO:0000256" key="2">
    <source>
        <dbReference type="ARBA" id="ARBA00023136"/>
    </source>
</evidence>
<dbReference type="Proteomes" id="UP001589896">
    <property type="component" value="Unassembled WGS sequence"/>
</dbReference>
<evidence type="ECO:0000313" key="8">
    <source>
        <dbReference type="Proteomes" id="UP001589896"/>
    </source>
</evidence>
<comment type="subcellular location">
    <subcellularLocation>
        <location evidence="1">Cell outer membrane</location>
    </subcellularLocation>
</comment>
<evidence type="ECO:0000256" key="1">
    <source>
        <dbReference type="ARBA" id="ARBA00004442"/>
    </source>
</evidence>
<dbReference type="Pfam" id="PF00691">
    <property type="entry name" value="OmpA"/>
    <property type="match status" value="1"/>
</dbReference>
<dbReference type="SUPFAM" id="SSF103088">
    <property type="entry name" value="OmpA-like"/>
    <property type="match status" value="1"/>
</dbReference>
<dbReference type="InterPro" id="IPR036737">
    <property type="entry name" value="OmpA-like_sf"/>
</dbReference>
<accession>A0ABV6RIP0</accession>
<evidence type="ECO:0000256" key="4">
    <source>
        <dbReference type="SAM" id="Coils"/>
    </source>
</evidence>
<evidence type="ECO:0000256" key="3">
    <source>
        <dbReference type="PROSITE-ProRule" id="PRU00473"/>
    </source>
</evidence>
<feature type="signal peptide" evidence="5">
    <location>
        <begin position="1"/>
        <end position="18"/>
    </location>
</feature>
<dbReference type="InterPro" id="IPR006664">
    <property type="entry name" value="OMP_bac"/>
</dbReference>
<keyword evidence="2 3" id="KW-0472">Membrane</keyword>
<gene>
    <name evidence="7" type="ORF">ACFFGH_03210</name>
</gene>
<dbReference type="PANTHER" id="PTHR30329:SF20">
    <property type="entry name" value="EXPORTED PROTEIN"/>
    <property type="match status" value="1"/>
</dbReference>
<protein>
    <submittedName>
        <fullName evidence="7">OmpA family protein</fullName>
    </submittedName>
</protein>
<dbReference type="Gene3D" id="3.30.1330.60">
    <property type="entry name" value="OmpA-like domain"/>
    <property type="match status" value="1"/>
</dbReference>
<dbReference type="EMBL" id="JBHLTG010000001">
    <property type="protein sequence ID" value="MFC0676860.1"/>
    <property type="molecule type" value="Genomic_DNA"/>
</dbReference>
<keyword evidence="5" id="KW-0732">Signal</keyword>
<dbReference type="InterPro" id="IPR050330">
    <property type="entry name" value="Bact_OuterMem_StrucFunc"/>
</dbReference>
<keyword evidence="4" id="KW-0175">Coiled coil</keyword>
<evidence type="ECO:0000256" key="5">
    <source>
        <dbReference type="SAM" id="SignalP"/>
    </source>
</evidence>